<reference evidence="12 13" key="1">
    <citation type="submission" date="2018-02" db="EMBL/GenBank/DDBJ databases">
        <title>Whole genome sequencing of endophytic bacterium.</title>
        <authorList>
            <person name="Eedara R."/>
            <person name="Podile A.R."/>
        </authorList>
    </citation>
    <scope>NUCLEOTIDE SEQUENCE [LARGE SCALE GENOMIC DNA]</scope>
    <source>
        <strain evidence="12 13">RP1T</strain>
    </source>
</reference>
<dbReference type="InterPro" id="IPR003395">
    <property type="entry name" value="RecF/RecN/SMC_N"/>
</dbReference>
<dbReference type="GO" id="GO:0005737">
    <property type="term" value="C:cytoplasm"/>
    <property type="evidence" value="ECO:0007669"/>
    <property type="project" value="UniProtKB-SubCell"/>
</dbReference>
<keyword evidence="8 9" id="KW-0238">DNA-binding</keyword>
<keyword evidence="5 9" id="KW-0235">DNA replication</keyword>
<dbReference type="AlphaFoldDB" id="A0A2S9Q451"/>
<feature type="domain" description="RecF/RecN/SMC N-terminal" evidence="11">
    <location>
        <begin position="6"/>
        <end position="360"/>
    </location>
</feature>
<dbReference type="InterPro" id="IPR001238">
    <property type="entry name" value="DNA-binding_RecF"/>
</dbReference>
<evidence type="ECO:0000256" key="10">
    <source>
        <dbReference type="RuleBase" id="RU000578"/>
    </source>
</evidence>
<keyword evidence="13" id="KW-1185">Reference proteome</keyword>
<evidence type="ECO:0000256" key="1">
    <source>
        <dbReference type="ARBA" id="ARBA00004496"/>
    </source>
</evidence>
<evidence type="ECO:0000256" key="9">
    <source>
        <dbReference type="HAMAP-Rule" id="MF_00365"/>
    </source>
</evidence>
<feature type="binding site" evidence="9">
    <location>
        <begin position="33"/>
        <end position="40"/>
    </location>
    <ligand>
        <name>ATP</name>
        <dbReference type="ChEBI" id="CHEBI:30616"/>
    </ligand>
</feature>
<keyword evidence="9 10" id="KW-0227">DNA damage</keyword>
<evidence type="ECO:0000256" key="7">
    <source>
        <dbReference type="ARBA" id="ARBA00022840"/>
    </source>
</evidence>
<dbReference type="PROSITE" id="PS00618">
    <property type="entry name" value="RECF_2"/>
    <property type="match status" value="1"/>
</dbReference>
<gene>
    <name evidence="9" type="primary">recF</name>
    <name evidence="12" type="ORF">C5L14_28955</name>
</gene>
<dbReference type="RefSeq" id="WP_105865532.1">
    <property type="nucleotide sequence ID" value="NZ_PUEJ01000016.1"/>
</dbReference>
<dbReference type="InterPro" id="IPR042174">
    <property type="entry name" value="RecF_2"/>
</dbReference>
<dbReference type="InterPro" id="IPR018078">
    <property type="entry name" value="DNA-binding_RecF_CS"/>
</dbReference>
<evidence type="ECO:0000256" key="3">
    <source>
        <dbReference type="ARBA" id="ARBA00020170"/>
    </source>
</evidence>
<sequence>MISPRITRLILTSFRSYPRLDLAVDAGMVVLTGQNGAGKTNVLEAISLFTQGKGLRRADLEDMASEDGPGSFAVAAEVEGALGPAQLGTGLEGPQSGPRKYRVDRQPVSSAASFADHLRLVWLTPSMDGLFSGSAGERRRFLDRLVLAVDAGHGTRVNALERALRSRNRLLEDPRADQRWLDAAEHEVADLAIAVAASRADTVRRLAGLIEEEIDPASPFPHARIALDGAIENAVLDEPALAVEERYRQTLREGRPRDRAAGRTLDGPHLTDLLVVHGPKGIAAERASTGEQKALLLGLVLAHARLVARLAGMTPIVLLDEVAAHLDPMRRAALYGRLESFGAQVWLTGADPSAFEAIAGRAAVYRVTPGRVEG</sequence>
<comment type="subcellular location">
    <subcellularLocation>
        <location evidence="1 9 10">Cytoplasm</location>
    </subcellularLocation>
</comment>
<keyword evidence="9 10" id="KW-0742">SOS response</keyword>
<dbReference type="GO" id="GO:0005524">
    <property type="term" value="F:ATP binding"/>
    <property type="evidence" value="ECO:0007669"/>
    <property type="project" value="UniProtKB-UniRule"/>
</dbReference>
<dbReference type="Gene3D" id="1.20.1050.90">
    <property type="entry name" value="RecF/RecN/SMC, N-terminal domain"/>
    <property type="match status" value="1"/>
</dbReference>
<dbReference type="PANTHER" id="PTHR32182:SF0">
    <property type="entry name" value="DNA REPLICATION AND REPAIR PROTEIN RECF"/>
    <property type="match status" value="1"/>
</dbReference>
<evidence type="ECO:0000256" key="6">
    <source>
        <dbReference type="ARBA" id="ARBA00022741"/>
    </source>
</evidence>
<keyword evidence="7 9" id="KW-0067">ATP-binding</keyword>
<dbReference type="OrthoDB" id="9803889at2"/>
<evidence type="ECO:0000313" key="13">
    <source>
        <dbReference type="Proteomes" id="UP000237682"/>
    </source>
</evidence>
<dbReference type="GO" id="GO:0003697">
    <property type="term" value="F:single-stranded DNA binding"/>
    <property type="evidence" value="ECO:0007669"/>
    <property type="project" value="UniProtKB-UniRule"/>
</dbReference>
<comment type="caution">
    <text evidence="12">The sequence shown here is derived from an EMBL/GenBank/DDBJ whole genome shotgun (WGS) entry which is preliminary data.</text>
</comment>
<evidence type="ECO:0000256" key="2">
    <source>
        <dbReference type="ARBA" id="ARBA00008016"/>
    </source>
</evidence>
<evidence type="ECO:0000256" key="5">
    <source>
        <dbReference type="ARBA" id="ARBA00022705"/>
    </source>
</evidence>
<evidence type="ECO:0000256" key="4">
    <source>
        <dbReference type="ARBA" id="ARBA00022490"/>
    </source>
</evidence>
<evidence type="ECO:0000256" key="8">
    <source>
        <dbReference type="ARBA" id="ARBA00023125"/>
    </source>
</evidence>
<dbReference type="HAMAP" id="MF_00365">
    <property type="entry name" value="RecF"/>
    <property type="match status" value="1"/>
</dbReference>
<dbReference type="NCBIfam" id="TIGR00611">
    <property type="entry name" value="recf"/>
    <property type="match status" value="1"/>
</dbReference>
<dbReference type="GO" id="GO:0009432">
    <property type="term" value="P:SOS response"/>
    <property type="evidence" value="ECO:0007669"/>
    <property type="project" value="UniProtKB-UniRule"/>
</dbReference>
<dbReference type="Gene3D" id="3.40.50.300">
    <property type="entry name" value="P-loop containing nucleotide triphosphate hydrolases"/>
    <property type="match status" value="1"/>
</dbReference>
<dbReference type="SUPFAM" id="SSF52540">
    <property type="entry name" value="P-loop containing nucleoside triphosphate hydrolases"/>
    <property type="match status" value="1"/>
</dbReference>
<accession>A0A2S9Q451</accession>
<evidence type="ECO:0000259" key="11">
    <source>
        <dbReference type="Pfam" id="PF02463"/>
    </source>
</evidence>
<keyword evidence="6 9" id="KW-0547">Nucleotide-binding</keyword>
<dbReference type="PANTHER" id="PTHR32182">
    <property type="entry name" value="DNA REPLICATION AND REPAIR PROTEIN RECF"/>
    <property type="match status" value="1"/>
</dbReference>
<dbReference type="GO" id="GO:0000731">
    <property type="term" value="P:DNA synthesis involved in DNA repair"/>
    <property type="evidence" value="ECO:0007669"/>
    <property type="project" value="TreeGrafter"/>
</dbReference>
<dbReference type="Pfam" id="PF02463">
    <property type="entry name" value="SMC_N"/>
    <property type="match status" value="1"/>
</dbReference>
<comment type="function">
    <text evidence="9 10">The RecF protein is involved in DNA metabolism; it is required for DNA replication and normal SOS inducibility. RecF binds preferentially to single-stranded, linear DNA. It also seems to bind ATP.</text>
</comment>
<dbReference type="PROSITE" id="PS00617">
    <property type="entry name" value="RECF_1"/>
    <property type="match status" value="1"/>
</dbReference>
<protein>
    <recommendedName>
        <fullName evidence="3 9">DNA replication and repair protein RecF</fullName>
    </recommendedName>
</protein>
<dbReference type="GO" id="GO:0006260">
    <property type="term" value="P:DNA replication"/>
    <property type="evidence" value="ECO:0007669"/>
    <property type="project" value="UniProtKB-UniRule"/>
</dbReference>
<dbReference type="InterPro" id="IPR027417">
    <property type="entry name" value="P-loop_NTPase"/>
</dbReference>
<organism evidence="12 13">
    <name type="scientific">Labrys okinawensis</name>
    <dbReference type="NCBI Taxonomy" id="346911"/>
    <lineage>
        <taxon>Bacteria</taxon>
        <taxon>Pseudomonadati</taxon>
        <taxon>Pseudomonadota</taxon>
        <taxon>Alphaproteobacteria</taxon>
        <taxon>Hyphomicrobiales</taxon>
        <taxon>Xanthobacteraceae</taxon>
        <taxon>Labrys</taxon>
    </lineage>
</organism>
<dbReference type="Proteomes" id="UP000237682">
    <property type="component" value="Unassembled WGS sequence"/>
</dbReference>
<dbReference type="GO" id="GO:0006302">
    <property type="term" value="P:double-strand break repair"/>
    <property type="evidence" value="ECO:0007669"/>
    <property type="project" value="TreeGrafter"/>
</dbReference>
<evidence type="ECO:0000313" key="12">
    <source>
        <dbReference type="EMBL" id="PRH84105.1"/>
    </source>
</evidence>
<keyword evidence="9 10" id="KW-0234">DNA repair</keyword>
<name>A0A2S9Q451_9HYPH</name>
<proteinExistence type="inferred from homology"/>
<dbReference type="EMBL" id="PUEJ01000016">
    <property type="protein sequence ID" value="PRH84105.1"/>
    <property type="molecule type" value="Genomic_DNA"/>
</dbReference>
<keyword evidence="4 9" id="KW-0963">Cytoplasm</keyword>
<comment type="similarity">
    <text evidence="2 9 10">Belongs to the RecF family.</text>
</comment>